<accession>Q0B279</accession>
<dbReference type="Proteomes" id="UP000000662">
    <property type="component" value="Chromosome 3"/>
</dbReference>
<dbReference type="EMBL" id="CP000442">
    <property type="protein sequence ID" value="ABI91744.1"/>
    <property type="molecule type" value="Genomic_DNA"/>
</dbReference>
<evidence type="ECO:0000256" key="1">
    <source>
        <dbReference type="SAM" id="MobiDB-lite"/>
    </source>
</evidence>
<feature type="compositionally biased region" description="Basic and acidic residues" evidence="1">
    <location>
        <begin position="1"/>
        <end position="13"/>
    </location>
</feature>
<keyword evidence="3" id="KW-1185">Reference proteome</keyword>
<sequence>MSDDTMHGDDRGLSNHGSRARRSGGGMPGDAARKNACARRRAGPWAANSNFMRKRRWTKAAPNAPGGPSWVIQEEDDVVRPRGMKHAPPDRGR</sequence>
<evidence type="ECO:0000313" key="3">
    <source>
        <dbReference type="Proteomes" id="UP000000662"/>
    </source>
</evidence>
<reference evidence="2" key="1">
    <citation type="submission" date="2006-08" db="EMBL/GenBank/DDBJ databases">
        <title>Complete sequence of Chromosome 3 of Burkholderia cepacia AMMD.</title>
        <authorList>
            <consortium name="US DOE Joint Genome Institute"/>
            <person name="Copeland A."/>
            <person name="Lucas S."/>
            <person name="Lapidus A."/>
            <person name="Barry K."/>
            <person name="Detter J.C."/>
            <person name="Glavina del Rio T."/>
            <person name="Hammon N."/>
            <person name="Israni S."/>
            <person name="Pitluck S."/>
            <person name="Bruce D."/>
            <person name="Chain P."/>
            <person name="Malfatti S."/>
            <person name="Shin M."/>
            <person name="Vergez L."/>
            <person name="Schmutz J."/>
            <person name="Larimer F."/>
            <person name="Land M."/>
            <person name="Hauser L."/>
            <person name="Kyrpides N."/>
            <person name="Kim E."/>
            <person name="Parke J."/>
            <person name="Coenye T."/>
            <person name="Konstantinidis K."/>
            <person name="Ramette A."/>
            <person name="Tiedje J."/>
            <person name="Richardson P."/>
        </authorList>
    </citation>
    <scope>NUCLEOTIDE SEQUENCE</scope>
    <source>
        <strain evidence="2">AMMD</strain>
    </source>
</reference>
<evidence type="ECO:0000313" key="2">
    <source>
        <dbReference type="EMBL" id="ABI91744.1"/>
    </source>
</evidence>
<feature type="region of interest" description="Disordered" evidence="1">
    <location>
        <begin position="1"/>
        <end position="93"/>
    </location>
</feature>
<name>Q0B279_BURCM</name>
<dbReference type="KEGG" id="bam:Bamb_6200"/>
<proteinExistence type="predicted"/>
<gene>
    <name evidence="2" type="ordered locus">Bamb_6200</name>
</gene>
<protein>
    <submittedName>
        <fullName evidence="2">Uncharacterized protein</fullName>
    </submittedName>
</protein>
<dbReference type="AlphaFoldDB" id="Q0B279"/>
<organism evidence="2 3">
    <name type="scientific">Burkholderia ambifaria (strain ATCC BAA-244 / DSM 16087 / CCUG 44356 / LMG 19182 / AMMD)</name>
    <name type="common">Burkholderia cepacia (strain AMMD)</name>
    <dbReference type="NCBI Taxonomy" id="339670"/>
    <lineage>
        <taxon>Bacteria</taxon>
        <taxon>Pseudomonadati</taxon>
        <taxon>Pseudomonadota</taxon>
        <taxon>Betaproteobacteria</taxon>
        <taxon>Burkholderiales</taxon>
        <taxon>Burkholderiaceae</taxon>
        <taxon>Burkholderia</taxon>
        <taxon>Burkholderia cepacia complex</taxon>
    </lineage>
</organism>